<dbReference type="Gene3D" id="3.40.50.720">
    <property type="entry name" value="NAD(P)-binding Rossmann-like Domain"/>
    <property type="match status" value="1"/>
</dbReference>
<dbReference type="RefSeq" id="WP_272096587.1">
    <property type="nucleotide sequence ID" value="NZ_JAQNDK010000002.1"/>
</dbReference>
<evidence type="ECO:0000313" key="4">
    <source>
        <dbReference type="EMBL" id="MDC0679592.1"/>
    </source>
</evidence>
<dbReference type="Pfam" id="PF00106">
    <property type="entry name" value="adh_short"/>
    <property type="match status" value="1"/>
</dbReference>
<dbReference type="PANTHER" id="PTHR44196:SF1">
    <property type="entry name" value="DEHYDROGENASE_REDUCTASE SDR FAMILY MEMBER 7B"/>
    <property type="match status" value="1"/>
</dbReference>
<protein>
    <submittedName>
        <fullName evidence="4">SDR family oxidoreductase</fullName>
    </submittedName>
</protein>
<dbReference type="InterPro" id="IPR036291">
    <property type="entry name" value="NAD(P)-bd_dom_sf"/>
</dbReference>
<reference evidence="4 5" key="1">
    <citation type="submission" date="2023-01" db="EMBL/GenBank/DDBJ databases">
        <title>Minimal conservation of predation-associated metabolite biosynthetic gene clusters underscores biosynthetic potential of Myxococcota including descriptions for ten novel species: Archangium lansinium sp. nov., Myxococcus landrumus sp. nov., Nannocystis bai.</title>
        <authorList>
            <person name="Ahearne A."/>
            <person name="Stevens C."/>
            <person name="Dowd S."/>
        </authorList>
    </citation>
    <scope>NUCLEOTIDE SEQUENCE [LARGE SCALE GENOMIC DNA]</scope>
    <source>
        <strain evidence="4 5">WIWO2</strain>
    </source>
</reference>
<keyword evidence="2" id="KW-0560">Oxidoreductase</keyword>
<keyword evidence="5" id="KW-1185">Reference proteome</keyword>
<gene>
    <name evidence="4" type="ORF">POL72_17740</name>
</gene>
<accession>A0ABT5BZK5</accession>
<dbReference type="PANTHER" id="PTHR44196">
    <property type="entry name" value="DEHYDROGENASE/REDUCTASE SDR FAMILY MEMBER 7B"/>
    <property type="match status" value="1"/>
</dbReference>
<dbReference type="Proteomes" id="UP001217485">
    <property type="component" value="Unassembled WGS sequence"/>
</dbReference>
<evidence type="ECO:0000256" key="3">
    <source>
        <dbReference type="RuleBase" id="RU000363"/>
    </source>
</evidence>
<organism evidence="4 5">
    <name type="scientific">Sorangium atrum</name>
    <dbReference type="NCBI Taxonomy" id="2995308"/>
    <lineage>
        <taxon>Bacteria</taxon>
        <taxon>Pseudomonadati</taxon>
        <taxon>Myxococcota</taxon>
        <taxon>Polyangia</taxon>
        <taxon>Polyangiales</taxon>
        <taxon>Polyangiaceae</taxon>
        <taxon>Sorangium</taxon>
    </lineage>
</organism>
<dbReference type="PRINTS" id="PR00081">
    <property type="entry name" value="GDHRDH"/>
</dbReference>
<dbReference type="PRINTS" id="PR00080">
    <property type="entry name" value="SDRFAMILY"/>
</dbReference>
<sequence length="256" mass="26803">MSQSQHLPLAGRIAVVTGASSGIGEATARKLAAQGAAVALLARRKDRLDSLAEGIRAAGGRALALAFDAKDRAAVADAARSIAAELGPVDLVINNAGVMLPSGVEEHRIADFEQMIEVNLTGAMRVVDAFVDPLVAAAKRGGPSDLINISSIGAHGVFPTFAVYCATKAAVTHLSRNLRAELGPKHVRVSVIEPGFVNTELQSHMTDEAAKAWIAEARQQITWLTADDLASTIAFTAGLPRHVNLAHVTIMPTQQV</sequence>
<evidence type="ECO:0000256" key="1">
    <source>
        <dbReference type="ARBA" id="ARBA00006484"/>
    </source>
</evidence>
<dbReference type="SUPFAM" id="SSF51735">
    <property type="entry name" value="NAD(P)-binding Rossmann-fold domains"/>
    <property type="match status" value="1"/>
</dbReference>
<evidence type="ECO:0000256" key="2">
    <source>
        <dbReference type="ARBA" id="ARBA00023002"/>
    </source>
</evidence>
<dbReference type="PROSITE" id="PS00061">
    <property type="entry name" value="ADH_SHORT"/>
    <property type="match status" value="1"/>
</dbReference>
<dbReference type="InterPro" id="IPR002347">
    <property type="entry name" value="SDR_fam"/>
</dbReference>
<dbReference type="EMBL" id="JAQNDK010000002">
    <property type="protein sequence ID" value="MDC0679592.1"/>
    <property type="molecule type" value="Genomic_DNA"/>
</dbReference>
<evidence type="ECO:0000313" key="5">
    <source>
        <dbReference type="Proteomes" id="UP001217485"/>
    </source>
</evidence>
<comment type="caution">
    <text evidence="4">The sequence shown here is derived from an EMBL/GenBank/DDBJ whole genome shotgun (WGS) entry which is preliminary data.</text>
</comment>
<proteinExistence type="inferred from homology"/>
<comment type="similarity">
    <text evidence="1 3">Belongs to the short-chain dehydrogenases/reductases (SDR) family.</text>
</comment>
<name>A0ABT5BZK5_9BACT</name>
<dbReference type="InterPro" id="IPR020904">
    <property type="entry name" value="Sc_DH/Rdtase_CS"/>
</dbReference>